<sequence length="145" mass="15589">MIRSPRRPSSAPPQRDRGAMSLSLAVVFPVMLFLVMLVVQGSMWWYARQVALVAAREGVDAGRLQGPAADAAKNDAAVRQATDFLDREGSVVGRYSVSTDGSSAELIQVTVVVAPRFLIPGVPTPEFTQHASGPRERFVPRPGTS</sequence>
<feature type="region of interest" description="Disordered" evidence="1">
    <location>
        <begin position="125"/>
        <end position="145"/>
    </location>
</feature>
<organism evidence="4 5">
    <name type="scientific">Kitasatospora indigofera</name>
    <dbReference type="NCBI Taxonomy" id="67307"/>
    <lineage>
        <taxon>Bacteria</taxon>
        <taxon>Bacillati</taxon>
        <taxon>Actinomycetota</taxon>
        <taxon>Actinomycetes</taxon>
        <taxon>Kitasatosporales</taxon>
        <taxon>Streptomycetaceae</taxon>
        <taxon>Kitasatospora</taxon>
    </lineage>
</organism>
<protein>
    <submittedName>
        <fullName evidence="4">Membrane protein</fullName>
    </submittedName>
</protein>
<evidence type="ECO:0000256" key="2">
    <source>
        <dbReference type="SAM" id="Phobius"/>
    </source>
</evidence>
<evidence type="ECO:0000259" key="3">
    <source>
        <dbReference type="Pfam" id="PF07811"/>
    </source>
</evidence>
<gene>
    <name evidence="4" type="ORF">GCM10018781_12920</name>
</gene>
<comment type="caution">
    <text evidence="4">The sequence shown here is derived from an EMBL/GenBank/DDBJ whole genome shotgun (WGS) entry which is preliminary data.</text>
</comment>
<keyword evidence="2" id="KW-1133">Transmembrane helix</keyword>
<keyword evidence="2" id="KW-0472">Membrane</keyword>
<evidence type="ECO:0000313" key="5">
    <source>
        <dbReference type="Proteomes" id="UP000617734"/>
    </source>
</evidence>
<evidence type="ECO:0000313" key="4">
    <source>
        <dbReference type="EMBL" id="GHH63458.1"/>
    </source>
</evidence>
<proteinExistence type="predicted"/>
<accession>A0A919FEV1</accession>
<dbReference type="InterPro" id="IPR012495">
    <property type="entry name" value="TadE-like_dom"/>
</dbReference>
<dbReference type="AlphaFoldDB" id="A0A919FEV1"/>
<reference evidence="4" key="2">
    <citation type="submission" date="2020-09" db="EMBL/GenBank/DDBJ databases">
        <authorList>
            <person name="Sun Q."/>
            <person name="Ohkuma M."/>
        </authorList>
    </citation>
    <scope>NUCLEOTIDE SEQUENCE</scope>
    <source>
        <strain evidence="4">JCM 4646</strain>
    </source>
</reference>
<feature type="transmembrane region" description="Helical" evidence="2">
    <location>
        <begin position="21"/>
        <end position="46"/>
    </location>
</feature>
<name>A0A919FEV1_9ACTN</name>
<keyword evidence="2" id="KW-0812">Transmembrane</keyword>
<reference evidence="4" key="1">
    <citation type="journal article" date="2014" name="Int. J. Syst. Evol. Microbiol.">
        <title>Complete genome sequence of Corynebacterium casei LMG S-19264T (=DSM 44701T), isolated from a smear-ripened cheese.</title>
        <authorList>
            <consortium name="US DOE Joint Genome Institute (JGI-PGF)"/>
            <person name="Walter F."/>
            <person name="Albersmeier A."/>
            <person name="Kalinowski J."/>
            <person name="Ruckert C."/>
        </authorList>
    </citation>
    <scope>NUCLEOTIDE SEQUENCE</scope>
    <source>
        <strain evidence="4">JCM 4646</strain>
    </source>
</reference>
<dbReference type="EMBL" id="BNBO01000004">
    <property type="protein sequence ID" value="GHH63458.1"/>
    <property type="molecule type" value="Genomic_DNA"/>
</dbReference>
<evidence type="ECO:0000256" key="1">
    <source>
        <dbReference type="SAM" id="MobiDB-lite"/>
    </source>
</evidence>
<dbReference type="Proteomes" id="UP000617734">
    <property type="component" value="Unassembled WGS sequence"/>
</dbReference>
<keyword evidence="5" id="KW-1185">Reference proteome</keyword>
<feature type="domain" description="TadE-like" evidence="3">
    <location>
        <begin position="18"/>
        <end position="59"/>
    </location>
</feature>
<dbReference type="Pfam" id="PF07811">
    <property type="entry name" value="TadE"/>
    <property type="match status" value="1"/>
</dbReference>